<evidence type="ECO:0000256" key="1">
    <source>
        <dbReference type="ARBA" id="ARBA00004496"/>
    </source>
</evidence>
<dbReference type="Gene3D" id="3.30.1360.40">
    <property type="match status" value="1"/>
</dbReference>
<dbReference type="InterPro" id="IPR023584">
    <property type="entry name" value="Ribosome_recyc_fac_dom"/>
</dbReference>
<feature type="coiled-coil region" evidence="7">
    <location>
        <begin position="144"/>
        <end position="171"/>
    </location>
</feature>
<evidence type="ECO:0000256" key="4">
    <source>
        <dbReference type="ARBA" id="ARBA00022917"/>
    </source>
</evidence>
<keyword evidence="4 6" id="KW-0648">Protein biosynthesis</keyword>
<dbReference type="PANTHER" id="PTHR20982:SF3">
    <property type="entry name" value="MITOCHONDRIAL RIBOSOME RECYCLING FACTOR PSEUDO 1"/>
    <property type="match status" value="1"/>
</dbReference>
<dbReference type="SUPFAM" id="SSF55194">
    <property type="entry name" value="Ribosome recycling factor, RRF"/>
    <property type="match status" value="1"/>
</dbReference>
<evidence type="ECO:0000256" key="6">
    <source>
        <dbReference type="HAMAP-Rule" id="MF_00040"/>
    </source>
</evidence>
<evidence type="ECO:0000256" key="7">
    <source>
        <dbReference type="SAM" id="Coils"/>
    </source>
</evidence>
<evidence type="ECO:0000313" key="9">
    <source>
        <dbReference type="EMBL" id="MBC5766670.1"/>
    </source>
</evidence>
<comment type="similarity">
    <text evidence="2 6">Belongs to the RRF family.</text>
</comment>
<dbReference type="Proteomes" id="UP000596827">
    <property type="component" value="Unassembled WGS sequence"/>
</dbReference>
<comment type="function">
    <text evidence="5 6">Responsible for the release of ribosomes from messenger RNA at the termination of protein biosynthesis. May increase the efficiency of translation by recycling ribosomes from one round of translation to another.</text>
</comment>
<accession>A0A923S3P7</accession>
<keyword evidence="10" id="KW-1185">Reference proteome</keyword>
<reference evidence="9" key="1">
    <citation type="submission" date="2020-08" db="EMBL/GenBank/DDBJ databases">
        <title>Ramlibacter sp. GTP1 16S ribosomal RNA gene genome sequencing and assembly.</title>
        <authorList>
            <person name="Kang M."/>
        </authorList>
    </citation>
    <scope>NUCLEOTIDE SEQUENCE</scope>
    <source>
        <strain evidence="9">GTP1</strain>
    </source>
</reference>
<keyword evidence="7" id="KW-0175">Coiled coil</keyword>
<dbReference type="Gene3D" id="1.10.132.20">
    <property type="entry name" value="Ribosome-recycling factor"/>
    <property type="match status" value="1"/>
</dbReference>
<comment type="caution">
    <text evidence="9">The sequence shown here is derived from an EMBL/GenBank/DDBJ whole genome shotgun (WGS) entry which is preliminary data.</text>
</comment>
<proteinExistence type="inferred from homology"/>
<sequence>MAQASTIAEIKSQAQHKMDASIAALKTTLSHIRTGRANPGLLDTVHIEYYGTVVPLSNVANISVLDPRTLSVQPFEKGMGAKIEKAIRDSDLGVNPASMGDLIRVPMPPMSEERRKEMTKIVRHEGENAKIAIRNLRRDANEHIKKLVKDKHASEDEQKRAENDIQKVTDKHVSDIDALIASKEKEIMAV</sequence>
<dbReference type="PANTHER" id="PTHR20982">
    <property type="entry name" value="RIBOSOME RECYCLING FACTOR"/>
    <property type="match status" value="1"/>
</dbReference>
<dbReference type="CDD" id="cd00520">
    <property type="entry name" value="RRF"/>
    <property type="match status" value="1"/>
</dbReference>
<evidence type="ECO:0000256" key="3">
    <source>
        <dbReference type="ARBA" id="ARBA00022490"/>
    </source>
</evidence>
<evidence type="ECO:0000256" key="2">
    <source>
        <dbReference type="ARBA" id="ARBA00005912"/>
    </source>
</evidence>
<dbReference type="InterPro" id="IPR002661">
    <property type="entry name" value="Ribosome_recyc_fac"/>
</dbReference>
<dbReference type="InterPro" id="IPR036191">
    <property type="entry name" value="RRF_sf"/>
</dbReference>
<dbReference type="EMBL" id="JACORU010000007">
    <property type="protein sequence ID" value="MBC5766670.1"/>
    <property type="molecule type" value="Genomic_DNA"/>
</dbReference>
<dbReference type="GO" id="GO:0002184">
    <property type="term" value="P:cytoplasmic translational termination"/>
    <property type="evidence" value="ECO:0007669"/>
    <property type="project" value="TreeGrafter"/>
</dbReference>
<dbReference type="FunFam" id="1.10.132.20:FF:000001">
    <property type="entry name" value="Ribosome-recycling factor"/>
    <property type="match status" value="1"/>
</dbReference>
<evidence type="ECO:0000313" key="10">
    <source>
        <dbReference type="Proteomes" id="UP000596827"/>
    </source>
</evidence>
<feature type="domain" description="Ribosome recycling factor" evidence="8">
    <location>
        <begin position="25"/>
        <end position="188"/>
    </location>
</feature>
<dbReference type="AlphaFoldDB" id="A0A923S3P7"/>
<dbReference type="FunFam" id="3.30.1360.40:FF:000001">
    <property type="entry name" value="Ribosome-recycling factor"/>
    <property type="match status" value="1"/>
</dbReference>
<comment type="subcellular location">
    <subcellularLocation>
        <location evidence="1 6">Cytoplasm</location>
    </subcellularLocation>
</comment>
<dbReference type="RefSeq" id="WP_187083151.1">
    <property type="nucleotide sequence ID" value="NZ_JACORU010000007.1"/>
</dbReference>
<dbReference type="HAMAP" id="MF_00040">
    <property type="entry name" value="RRF"/>
    <property type="match status" value="1"/>
</dbReference>
<organism evidence="9 10">
    <name type="scientific">Ramlibacter albus</name>
    <dbReference type="NCBI Taxonomy" id="2079448"/>
    <lineage>
        <taxon>Bacteria</taxon>
        <taxon>Pseudomonadati</taxon>
        <taxon>Pseudomonadota</taxon>
        <taxon>Betaproteobacteria</taxon>
        <taxon>Burkholderiales</taxon>
        <taxon>Comamonadaceae</taxon>
        <taxon>Ramlibacter</taxon>
    </lineage>
</organism>
<keyword evidence="3 6" id="KW-0963">Cytoplasm</keyword>
<gene>
    <name evidence="6 9" type="primary">frr</name>
    <name evidence="9" type="ORF">H8R02_19530</name>
</gene>
<dbReference type="Pfam" id="PF01765">
    <property type="entry name" value="RRF"/>
    <property type="match status" value="1"/>
</dbReference>
<dbReference type="GO" id="GO:0043023">
    <property type="term" value="F:ribosomal large subunit binding"/>
    <property type="evidence" value="ECO:0007669"/>
    <property type="project" value="TreeGrafter"/>
</dbReference>
<protein>
    <recommendedName>
        <fullName evidence="6">Ribosome-recycling factor</fullName>
        <shortName evidence="6">RRF</shortName>
    </recommendedName>
    <alternativeName>
        <fullName evidence="6">Ribosome-releasing factor</fullName>
    </alternativeName>
</protein>
<name>A0A923S3P7_9BURK</name>
<dbReference type="NCBIfam" id="TIGR00496">
    <property type="entry name" value="frr"/>
    <property type="match status" value="1"/>
</dbReference>
<dbReference type="GO" id="GO:0005829">
    <property type="term" value="C:cytosol"/>
    <property type="evidence" value="ECO:0007669"/>
    <property type="project" value="GOC"/>
</dbReference>
<evidence type="ECO:0000256" key="5">
    <source>
        <dbReference type="ARBA" id="ARBA00025050"/>
    </source>
</evidence>
<evidence type="ECO:0000259" key="8">
    <source>
        <dbReference type="Pfam" id="PF01765"/>
    </source>
</evidence>